<dbReference type="Gene3D" id="3.40.50.360">
    <property type="match status" value="1"/>
</dbReference>
<dbReference type="Proteomes" id="UP000268857">
    <property type="component" value="Unassembled WGS sequence"/>
</dbReference>
<evidence type="ECO:0000256" key="2">
    <source>
        <dbReference type="ARBA" id="ARBA00003297"/>
    </source>
</evidence>
<dbReference type="GO" id="GO:0009055">
    <property type="term" value="F:electron transfer activity"/>
    <property type="evidence" value="ECO:0007669"/>
    <property type="project" value="UniProtKB-UniRule"/>
</dbReference>
<dbReference type="InterPro" id="IPR029039">
    <property type="entry name" value="Flavoprotein-like_sf"/>
</dbReference>
<keyword evidence="8 10" id="KW-0249">Electron transport</keyword>
<protein>
    <recommendedName>
        <fullName evidence="4 10">Flavodoxin</fullName>
    </recommendedName>
</protein>
<dbReference type="RefSeq" id="WP_016877552.1">
    <property type="nucleotide sequence ID" value="NZ_AJLN01000017.1"/>
</dbReference>
<dbReference type="STRING" id="211165.GCA_000317285_00210"/>
<gene>
    <name evidence="12" type="primary">isiB</name>
    <name evidence="12" type="ORF">PCC6912_19290</name>
</gene>
<dbReference type="EMBL" id="RSCJ01000006">
    <property type="protein sequence ID" value="RUR83686.1"/>
    <property type="molecule type" value="Genomic_DNA"/>
</dbReference>
<dbReference type="InterPro" id="IPR008254">
    <property type="entry name" value="Flavodoxin/NO_synth"/>
</dbReference>
<evidence type="ECO:0000256" key="3">
    <source>
        <dbReference type="ARBA" id="ARBA00005267"/>
    </source>
</evidence>
<proteinExistence type="inferred from homology"/>
<keyword evidence="6 10" id="KW-0285">Flavoprotein</keyword>
<dbReference type="NCBIfam" id="NF006739">
    <property type="entry name" value="PRK09267.1-5"/>
    <property type="match status" value="1"/>
</dbReference>
<comment type="cofactor">
    <cofactor evidence="1 10">
        <name>FMN</name>
        <dbReference type="ChEBI" id="CHEBI:58210"/>
    </cofactor>
</comment>
<evidence type="ECO:0000259" key="11">
    <source>
        <dbReference type="PROSITE" id="PS50902"/>
    </source>
</evidence>
<evidence type="ECO:0000313" key="12">
    <source>
        <dbReference type="EMBL" id="RUR83686.1"/>
    </source>
</evidence>
<dbReference type="InterPro" id="IPR010086">
    <property type="entry name" value="Flavodoxin_lc"/>
</dbReference>
<reference evidence="12 13" key="1">
    <citation type="journal article" date="2019" name="Genome Biol. Evol.">
        <title>Day and night: Metabolic profiles and evolutionary relationships of six axenic non-marine cyanobacteria.</title>
        <authorList>
            <person name="Will S.E."/>
            <person name="Henke P."/>
            <person name="Boedeker C."/>
            <person name="Huang S."/>
            <person name="Brinkmann H."/>
            <person name="Rohde M."/>
            <person name="Jarek M."/>
            <person name="Friedl T."/>
            <person name="Seufert S."/>
            <person name="Schumacher M."/>
            <person name="Overmann J."/>
            <person name="Neumann-Schaal M."/>
            <person name="Petersen J."/>
        </authorList>
    </citation>
    <scope>NUCLEOTIDE SEQUENCE [LARGE SCALE GENOMIC DNA]</scope>
    <source>
        <strain evidence="12 13">PCC 6912</strain>
    </source>
</reference>
<comment type="caution">
    <text evidence="12">The sequence shown here is derived from an EMBL/GenBank/DDBJ whole genome shotgun (WGS) entry which is preliminary data.</text>
</comment>
<evidence type="ECO:0000256" key="8">
    <source>
        <dbReference type="ARBA" id="ARBA00022982"/>
    </source>
</evidence>
<dbReference type="PANTHER" id="PTHR42809:SF1">
    <property type="entry name" value="FLAVODOXIN 1"/>
    <property type="match status" value="1"/>
</dbReference>
<dbReference type="InterPro" id="IPR001094">
    <property type="entry name" value="Flavdoxin-like"/>
</dbReference>
<keyword evidence="7 10" id="KW-0288">FMN</keyword>
<dbReference type="PROSITE" id="PS50902">
    <property type="entry name" value="FLAVODOXIN_LIKE"/>
    <property type="match status" value="1"/>
</dbReference>
<dbReference type="InterPro" id="IPR050619">
    <property type="entry name" value="Flavodoxin"/>
</dbReference>
<dbReference type="NCBIfam" id="NF006736">
    <property type="entry name" value="PRK09267.1-2"/>
    <property type="match status" value="1"/>
</dbReference>
<dbReference type="NCBIfam" id="NF006738">
    <property type="entry name" value="PRK09267.1-4"/>
    <property type="match status" value="1"/>
</dbReference>
<comment type="function">
    <text evidence="2 10">Low-potential electron donor to a number of redox enzymes.</text>
</comment>
<evidence type="ECO:0000256" key="7">
    <source>
        <dbReference type="ARBA" id="ARBA00022643"/>
    </source>
</evidence>
<dbReference type="SUPFAM" id="SSF52218">
    <property type="entry name" value="Flavoproteins"/>
    <property type="match status" value="1"/>
</dbReference>
<evidence type="ECO:0000313" key="13">
    <source>
        <dbReference type="Proteomes" id="UP000268857"/>
    </source>
</evidence>
<evidence type="ECO:0000256" key="5">
    <source>
        <dbReference type="ARBA" id="ARBA00022448"/>
    </source>
</evidence>
<evidence type="ECO:0000256" key="4">
    <source>
        <dbReference type="ARBA" id="ARBA00017869"/>
    </source>
</evidence>
<keyword evidence="13" id="KW-1185">Reference proteome</keyword>
<dbReference type="InterPro" id="IPR001226">
    <property type="entry name" value="Flavodoxin_CS"/>
</dbReference>
<comment type="similarity">
    <text evidence="3 10">Belongs to the flavodoxin family.</text>
</comment>
<dbReference type="PANTHER" id="PTHR42809">
    <property type="entry name" value="FLAVODOXIN 2"/>
    <property type="match status" value="1"/>
</dbReference>
<dbReference type="AlphaFoldDB" id="A0A3S0ZU20"/>
<dbReference type="PROSITE" id="PS00201">
    <property type="entry name" value="FLAVODOXIN"/>
    <property type="match status" value="1"/>
</dbReference>
<dbReference type="NCBIfam" id="TIGR01752">
    <property type="entry name" value="flav_long"/>
    <property type="match status" value="1"/>
</dbReference>
<dbReference type="PRINTS" id="PR00369">
    <property type="entry name" value="FLAVODOXIN"/>
</dbReference>
<evidence type="ECO:0000256" key="9">
    <source>
        <dbReference type="ARBA" id="ARBA00023231"/>
    </source>
</evidence>
<dbReference type="Pfam" id="PF00258">
    <property type="entry name" value="Flavodoxin_1"/>
    <property type="match status" value="1"/>
</dbReference>
<organism evidence="12 13">
    <name type="scientific">Chlorogloeopsis fritschii PCC 6912</name>
    <dbReference type="NCBI Taxonomy" id="211165"/>
    <lineage>
        <taxon>Bacteria</taxon>
        <taxon>Bacillati</taxon>
        <taxon>Cyanobacteriota</taxon>
        <taxon>Cyanophyceae</taxon>
        <taxon>Nostocales</taxon>
        <taxon>Chlorogloeopsidaceae</taxon>
        <taxon>Chlorogloeopsis</taxon>
    </lineage>
</organism>
<dbReference type="PIRSF" id="PIRSF038996">
    <property type="entry name" value="FldA"/>
    <property type="match status" value="1"/>
</dbReference>
<evidence type="ECO:0000256" key="10">
    <source>
        <dbReference type="PIRNR" id="PIRNR038996"/>
    </source>
</evidence>
<feature type="domain" description="Flavodoxin-like" evidence="11">
    <location>
        <begin position="4"/>
        <end position="165"/>
    </location>
</feature>
<keyword evidence="9" id="KW-0535">Nitrogen fixation</keyword>
<dbReference type="GO" id="GO:0010181">
    <property type="term" value="F:FMN binding"/>
    <property type="evidence" value="ECO:0007669"/>
    <property type="project" value="UniProtKB-UniRule"/>
</dbReference>
<dbReference type="OrthoDB" id="9790745at2"/>
<sequence length="183" mass="20696">MAKIGLFYGTQTGNTQTEAELIQKEFGGDSVVDIYDISKVESSDFENYNYIIIGCPTWNIGELQYDWNNFFDELDNIDFNGKKVAYFGVGDQNGYPDSFQDAMGILEEKISELGGETVGYWSTGGYDFTESKAVRDGKFVGLALDEDNQSELTQERIKTWVAQLKQEFTRSGAKFHEDSFIEL</sequence>
<evidence type="ECO:0000256" key="1">
    <source>
        <dbReference type="ARBA" id="ARBA00001917"/>
    </source>
</evidence>
<accession>A0A3S0ZU20</accession>
<name>A0A3S0ZU20_CHLFR</name>
<evidence type="ECO:0000256" key="6">
    <source>
        <dbReference type="ARBA" id="ARBA00022630"/>
    </source>
</evidence>
<keyword evidence="5 10" id="KW-0813">Transport</keyword>